<name>A0ACD5HY52_9EURY</name>
<reference evidence="1" key="1">
    <citation type="submission" date="2023-10" db="EMBL/GenBank/DDBJ databases">
        <title>A new archaeal virus that suppresses the transcription of host immunity genes.</title>
        <authorList>
            <person name="Turgeman-Grott I."/>
            <person name="Golan N."/>
            <person name="Neri U."/>
            <person name="Naki D."/>
            <person name="Altman N."/>
            <person name="Eizenshtein K."/>
            <person name="Choudhary D."/>
            <person name="Levi R."/>
            <person name="Himani H."/>
            <person name="Reshef L."/>
            <person name="Papke T.R."/>
            <person name="Gophna U."/>
        </authorList>
    </citation>
    <scope>NUCLEOTIDE SEQUENCE</scope>
    <source>
        <strain evidence="1">Atlit-48N</strain>
    </source>
</reference>
<accession>A0ACD5HY52</accession>
<evidence type="ECO:0000313" key="1">
    <source>
        <dbReference type="EMBL" id="XRJ19352.1"/>
    </source>
</evidence>
<proteinExistence type="predicted"/>
<protein>
    <submittedName>
        <fullName evidence="1">COG1361 S-layer family protein</fullName>
    </submittedName>
</protein>
<dbReference type="EMBL" id="CP137689">
    <property type="protein sequence ID" value="XRJ19352.1"/>
    <property type="molecule type" value="Genomic_DNA"/>
</dbReference>
<dbReference type="Proteomes" id="UP000257089">
    <property type="component" value="Chromosome"/>
</dbReference>
<sequence length="544" mass="58243">MHRDTLRSTLLTLGLALVLTTSMVTPAVAQTASSGQVYGSPDIDVFTSTSEFEPGTQSQLRLTLRNNGEIDQSGPERYESRVTTARGVTVEARPGDAPVEINTGTIGAGNVPTGTVDLSPIDITVSENATPGTYRIPVEVSYTYTRLVDYDPSGAEYTDNTRTRTHYVTVRVRDQPRFEVVETETTAQVGDTGDLSVTIENTGTRAATDASVTATSRSDELVFGTASESSTAQVGRWAVGERRTVNYTVSLAEDATVRGYTVNLDVDYTDTDGIARTSRTLNVGVTPVEEQSFSLENVTTNLRVGADGTVSGTVVNDGPKRVDDPVLRFSSSNPNINVESSEYALPDLEPGDSADFSYEVGVSDAANANVQQLNLSVAYRNSRGNTRVSDSLTTNAEIAPHRDRFVVEVVNNTIEAGSERALRVRVTNNGDEPLTNIEAKAFVSDPLSSGNDEGIISELPPGESEEFTIALSAGANALPKRYPVSFDFQYEMPDGDTEVSQTYTTPIEVIESEGGGLPVGLIVGAVIVIGVLGVFGWRRFNTDE</sequence>
<evidence type="ECO:0000313" key="2">
    <source>
        <dbReference type="Proteomes" id="UP000257089"/>
    </source>
</evidence>
<organism evidence="1 2">
    <name type="scientific">Haloferax sp. Atlit-48N</name>
    <dbReference type="NCBI Taxonomy" id="2077198"/>
    <lineage>
        <taxon>Archaea</taxon>
        <taxon>Methanobacteriati</taxon>
        <taxon>Methanobacteriota</taxon>
        <taxon>Stenosarchaea group</taxon>
        <taxon>Halobacteria</taxon>
        <taxon>Halobacteriales</taxon>
        <taxon>Haloferacaceae</taxon>
        <taxon>Haloferax</taxon>
    </lineage>
</organism>
<gene>
    <name evidence="1" type="ORF">DEQ67_012720</name>
</gene>